<comment type="caution">
    <text evidence="1">The sequence shown here is derived from an EMBL/GenBank/DDBJ whole genome shotgun (WGS) entry which is preliminary data.</text>
</comment>
<sequence length="522" mass="59492">MPNPQSDSDKVEKITERRDIGFPPKSFAIEVHLPGSSSNIFFPVEHVTTIKSHRSISAQRGGISLTIPYQESYFVQRNSETPLPLSQIKEGEFLRFRDIFSVRSIVFIYYDNGSGNSKESRFNKLNVGKVKSAPREYSAEGKSFVSVTISPIETLLSDTDFFIDYQRTEGTPPTRTQESYAGVIMKATKVFLQGQLSDLIKNFWDEFFCSLMNVSRYADHPVLSPTSQTDPDSILTILLPKKAYTEFFTYESQVLSSFSIGSYVNFWEILRSYVSEPLYELFVDPLQSFQIDGLYGKGVSLGEIGSNTIEEYEVGRKEAKVVFRPTPFYMFGKDGKYRDLKTSNIDACYYLAFDDLKNYRIEDSEDSVIAGVHVIQNTFQQFGTVLSEPKYEDKLRSIFGPKLLHVKMAGLVFKEENLNENNKENYKDELAKIRDMLFSIFCNKEELKIASGSFDLPFIPLRPGMPFRIVMDSSKNYPMPEDEISEFGYITDVIDEFSPGQAKANTNVSFKWSPTSSKAYTE</sequence>
<keyword evidence="2" id="KW-1185">Reference proteome</keyword>
<dbReference type="Proteomes" id="UP000724686">
    <property type="component" value="Unassembled WGS sequence"/>
</dbReference>
<gene>
    <name evidence="1" type="ORF">JWG45_17410</name>
</gene>
<protein>
    <submittedName>
        <fullName evidence="1">Uncharacterized protein</fullName>
    </submittedName>
</protein>
<evidence type="ECO:0000313" key="2">
    <source>
        <dbReference type="Proteomes" id="UP000724686"/>
    </source>
</evidence>
<evidence type="ECO:0000313" key="1">
    <source>
        <dbReference type="EMBL" id="MBM9578926.1"/>
    </source>
</evidence>
<organism evidence="1 2">
    <name type="scientific">Leptospira ainlahdjerensis</name>
    <dbReference type="NCBI Taxonomy" id="2810033"/>
    <lineage>
        <taxon>Bacteria</taxon>
        <taxon>Pseudomonadati</taxon>
        <taxon>Spirochaetota</taxon>
        <taxon>Spirochaetia</taxon>
        <taxon>Leptospirales</taxon>
        <taxon>Leptospiraceae</taxon>
        <taxon>Leptospira</taxon>
    </lineage>
</organism>
<proteinExistence type="predicted"/>
<name>A0ABS2UEW6_9LEPT</name>
<dbReference type="RefSeq" id="WP_205280898.1">
    <property type="nucleotide sequence ID" value="NZ_JAFFPU010000069.1"/>
</dbReference>
<reference evidence="1 2" key="1">
    <citation type="submission" date="2021-02" db="EMBL/GenBank/DDBJ databases">
        <title>Leptospira ainlahdjerensis sp. nov., Leptospira ainazelensis sp. nov., Leptospira abararensis sp. nov. and Leptospira chreensis sp. nov., four new species isolated from water sources in Algeria.</title>
        <authorList>
            <person name="Amara Korba A."/>
            <person name="Kainiu M."/>
            <person name="Vincent A.T."/>
            <person name="Mariet J.-F."/>
            <person name="Veyrier F.J."/>
            <person name="Goarant C."/>
            <person name="Picardeau M."/>
        </authorList>
    </citation>
    <scope>NUCLEOTIDE SEQUENCE [LARGE SCALE GENOMIC DNA]</scope>
    <source>
        <strain evidence="1 2">201903070</strain>
    </source>
</reference>
<dbReference type="EMBL" id="JAFFPU010000069">
    <property type="protein sequence ID" value="MBM9578926.1"/>
    <property type="molecule type" value="Genomic_DNA"/>
</dbReference>
<accession>A0ABS2UEW6</accession>